<evidence type="ECO:0000313" key="5">
    <source>
        <dbReference type="EMBL" id="MBW97016.1"/>
    </source>
</evidence>
<dbReference type="EMBL" id="GGEC01016536">
    <property type="protein sequence ID" value="MBW97019.1"/>
    <property type="molecule type" value="Transcribed_RNA"/>
</dbReference>
<dbReference type="GO" id="GO:0005634">
    <property type="term" value="C:nucleus"/>
    <property type="evidence" value="ECO:0007669"/>
    <property type="project" value="TreeGrafter"/>
</dbReference>
<feature type="region of interest" description="Disordered" evidence="3">
    <location>
        <begin position="363"/>
        <end position="401"/>
    </location>
</feature>
<evidence type="ECO:0000256" key="1">
    <source>
        <dbReference type="ARBA" id="ARBA00022884"/>
    </source>
</evidence>
<feature type="domain" description="RRM" evidence="4">
    <location>
        <begin position="83"/>
        <end position="160"/>
    </location>
</feature>
<dbReference type="SMART" id="SM00360">
    <property type="entry name" value="RRM"/>
    <property type="match status" value="2"/>
</dbReference>
<evidence type="ECO:0000256" key="2">
    <source>
        <dbReference type="PROSITE-ProRule" id="PRU00176"/>
    </source>
</evidence>
<sequence length="401" mass="42103">MLTANVAMDFTKKRKTDENGNVIAATTSSNPAVTSALSPEDIRKIIEPFSKDQLLDILQTASLIHADVLDAVRSVADPDASLRKLFVRGLSPETTSDGLGSIFAPYGELDEAIVIFDKNTGKSKGYGFVTFKHVDGARLALKEPSKKIDGRMTVTQLASAGLSNSGPASDVSMRKIYVGNVPFEITSERLLSSFLVFGEIEEGPLGFDKAGPGKTKGFAFFIYKTEEGARAAIAEPLKVIDGHQVLCKLAVDNKKVKTQTPGGAGDNVQPPPPLQTLQPPQPQSSIPGSQYPGSLPGYGYPGFASASTTTTSYGPNASIGGGSYGSFYGVSQYGGPGLSDLSSVNNPGNSMYRLPSSSAGMGSVGYLDGSGPYGLSQQLQPPTFPPRVPPGGMNQGMPPYY</sequence>
<keyword evidence="1 2" id="KW-0694">RNA-binding</keyword>
<dbReference type="Gene3D" id="3.30.70.330">
    <property type="match status" value="2"/>
</dbReference>
<feature type="compositionally biased region" description="Low complexity" evidence="3">
    <location>
        <begin position="283"/>
        <end position="292"/>
    </location>
</feature>
<protein>
    <submittedName>
        <fullName evidence="5">Uncharacterized protein MANES_16G038000</fullName>
    </submittedName>
</protein>
<dbReference type="AlphaFoldDB" id="A0A2P2JU60"/>
<dbReference type="Pfam" id="PF00076">
    <property type="entry name" value="RRM_1"/>
    <property type="match status" value="2"/>
</dbReference>
<accession>A0A2P2JU60</accession>
<proteinExistence type="predicted"/>
<dbReference type="EMBL" id="GGEC01016533">
    <property type="protein sequence ID" value="MBW97016.1"/>
    <property type="molecule type" value="Transcribed_RNA"/>
</dbReference>
<dbReference type="InterPro" id="IPR035979">
    <property type="entry name" value="RBD_domain_sf"/>
</dbReference>
<dbReference type="SUPFAM" id="SSF54928">
    <property type="entry name" value="RNA-binding domain, RBD"/>
    <property type="match status" value="1"/>
</dbReference>
<feature type="domain" description="RRM" evidence="4">
    <location>
        <begin position="174"/>
        <end position="263"/>
    </location>
</feature>
<dbReference type="PANTHER" id="PTHR48024">
    <property type="entry name" value="GEO13361P1-RELATED"/>
    <property type="match status" value="1"/>
</dbReference>
<feature type="compositionally biased region" description="Pro residues" evidence="3">
    <location>
        <begin position="269"/>
        <end position="282"/>
    </location>
</feature>
<name>A0A2P2JU60_RHIMU</name>
<evidence type="ECO:0000259" key="4">
    <source>
        <dbReference type="PROSITE" id="PS50102"/>
    </source>
</evidence>
<dbReference type="PANTHER" id="PTHR48024:SF1">
    <property type="entry name" value="NUCLEAR RIBONUCLEOPROTEIN A1, PUTATIVE-RELATED"/>
    <property type="match status" value="1"/>
</dbReference>
<organism evidence="5">
    <name type="scientific">Rhizophora mucronata</name>
    <name type="common">Asiatic mangrove</name>
    <dbReference type="NCBI Taxonomy" id="61149"/>
    <lineage>
        <taxon>Eukaryota</taxon>
        <taxon>Viridiplantae</taxon>
        <taxon>Streptophyta</taxon>
        <taxon>Embryophyta</taxon>
        <taxon>Tracheophyta</taxon>
        <taxon>Spermatophyta</taxon>
        <taxon>Magnoliopsida</taxon>
        <taxon>eudicotyledons</taxon>
        <taxon>Gunneridae</taxon>
        <taxon>Pentapetalae</taxon>
        <taxon>rosids</taxon>
        <taxon>fabids</taxon>
        <taxon>Malpighiales</taxon>
        <taxon>Rhizophoraceae</taxon>
        <taxon>Rhizophora</taxon>
    </lineage>
</organism>
<feature type="region of interest" description="Disordered" evidence="3">
    <location>
        <begin position="257"/>
        <end position="292"/>
    </location>
</feature>
<dbReference type="InterPro" id="IPR000504">
    <property type="entry name" value="RRM_dom"/>
</dbReference>
<dbReference type="InterPro" id="IPR050886">
    <property type="entry name" value="RNA-binding_reg"/>
</dbReference>
<dbReference type="InterPro" id="IPR012677">
    <property type="entry name" value="Nucleotide-bd_a/b_plait_sf"/>
</dbReference>
<reference evidence="5" key="1">
    <citation type="submission" date="2018-02" db="EMBL/GenBank/DDBJ databases">
        <title>Rhizophora mucronata_Transcriptome.</title>
        <authorList>
            <person name="Meera S.P."/>
            <person name="Sreeshan A."/>
            <person name="Augustine A."/>
        </authorList>
    </citation>
    <scope>NUCLEOTIDE SEQUENCE</scope>
    <source>
        <tissue evidence="5">Leaf</tissue>
    </source>
</reference>
<dbReference type="PROSITE" id="PS50102">
    <property type="entry name" value="RRM"/>
    <property type="match status" value="2"/>
</dbReference>
<dbReference type="GO" id="GO:0003723">
    <property type="term" value="F:RNA binding"/>
    <property type="evidence" value="ECO:0007669"/>
    <property type="project" value="UniProtKB-UniRule"/>
</dbReference>
<evidence type="ECO:0000256" key="3">
    <source>
        <dbReference type="SAM" id="MobiDB-lite"/>
    </source>
</evidence>